<organism evidence="2 3">
    <name type="scientific">Salvia divinorum</name>
    <name type="common">Maria pastora</name>
    <name type="synonym">Diviner's sage</name>
    <dbReference type="NCBI Taxonomy" id="28513"/>
    <lineage>
        <taxon>Eukaryota</taxon>
        <taxon>Viridiplantae</taxon>
        <taxon>Streptophyta</taxon>
        <taxon>Embryophyta</taxon>
        <taxon>Tracheophyta</taxon>
        <taxon>Spermatophyta</taxon>
        <taxon>Magnoliopsida</taxon>
        <taxon>eudicotyledons</taxon>
        <taxon>Gunneridae</taxon>
        <taxon>Pentapetalae</taxon>
        <taxon>asterids</taxon>
        <taxon>lamiids</taxon>
        <taxon>Lamiales</taxon>
        <taxon>Lamiaceae</taxon>
        <taxon>Nepetoideae</taxon>
        <taxon>Mentheae</taxon>
        <taxon>Salviinae</taxon>
        <taxon>Salvia</taxon>
        <taxon>Salvia subgen. Calosphace</taxon>
    </lineage>
</organism>
<feature type="region of interest" description="Disordered" evidence="1">
    <location>
        <begin position="84"/>
        <end position="156"/>
    </location>
</feature>
<sequence length="156" mass="18174">MPPKRKRAKKGQPPPRQEVIDVDDETWDIRPSEFDPYACAYILKNGHPLTEYVSYYYSLETIVSLYKHVLYPINGMHDWPKTSEVGFELQPPRTKPHRPRKKRREGGHFQTSSQRIADINKPSTSNRIIAKKEETSCSKFRSETSSEKHSPTMRSL</sequence>
<proteinExistence type="predicted"/>
<evidence type="ECO:0000256" key="1">
    <source>
        <dbReference type="SAM" id="MobiDB-lite"/>
    </source>
</evidence>
<comment type="caution">
    <text evidence="2">The sequence shown here is derived from an EMBL/GenBank/DDBJ whole genome shotgun (WGS) entry which is preliminary data.</text>
</comment>
<reference evidence="2 3" key="1">
    <citation type="submission" date="2024-06" db="EMBL/GenBank/DDBJ databases">
        <title>A chromosome level genome sequence of Diviner's sage (Salvia divinorum).</title>
        <authorList>
            <person name="Ford S.A."/>
            <person name="Ro D.-K."/>
            <person name="Ness R.W."/>
            <person name="Phillips M.A."/>
        </authorList>
    </citation>
    <scope>NUCLEOTIDE SEQUENCE [LARGE SCALE GENOMIC DNA]</scope>
    <source>
        <strain evidence="2">SAF-2024a</strain>
        <tissue evidence="2">Leaf</tissue>
    </source>
</reference>
<accession>A0ABD1HRA7</accession>
<dbReference type="EMBL" id="JBEAFC010000004">
    <property type="protein sequence ID" value="KAL1558982.1"/>
    <property type="molecule type" value="Genomic_DNA"/>
</dbReference>
<dbReference type="AlphaFoldDB" id="A0ABD1HRA7"/>
<gene>
    <name evidence="2" type="ORF">AAHA92_09378</name>
</gene>
<feature type="compositionally biased region" description="Polar residues" evidence="1">
    <location>
        <begin position="109"/>
        <end position="127"/>
    </location>
</feature>
<feature type="compositionally biased region" description="Basic and acidic residues" evidence="1">
    <location>
        <begin position="130"/>
        <end position="150"/>
    </location>
</feature>
<protein>
    <submittedName>
        <fullName evidence="2">Uncharacterized protein</fullName>
    </submittedName>
</protein>
<evidence type="ECO:0000313" key="3">
    <source>
        <dbReference type="Proteomes" id="UP001567538"/>
    </source>
</evidence>
<feature type="compositionally biased region" description="Basic residues" evidence="1">
    <location>
        <begin position="94"/>
        <end position="105"/>
    </location>
</feature>
<evidence type="ECO:0000313" key="2">
    <source>
        <dbReference type="EMBL" id="KAL1558982.1"/>
    </source>
</evidence>
<keyword evidence="3" id="KW-1185">Reference proteome</keyword>
<dbReference type="Proteomes" id="UP001567538">
    <property type="component" value="Unassembled WGS sequence"/>
</dbReference>
<name>A0ABD1HRA7_SALDI</name>